<dbReference type="Proteomes" id="UP000199087">
    <property type="component" value="Unassembled WGS sequence"/>
</dbReference>
<protein>
    <submittedName>
        <fullName evidence="1">Uncharacterized protein</fullName>
    </submittedName>
</protein>
<evidence type="ECO:0000313" key="1">
    <source>
        <dbReference type="EMBL" id="CRK83385.1"/>
    </source>
</evidence>
<dbReference type="EMBL" id="CVRB01000003">
    <property type="protein sequence ID" value="CRK83385.1"/>
    <property type="molecule type" value="Genomic_DNA"/>
</dbReference>
<gene>
    <name evidence="1" type="ORF">BN000_03353</name>
</gene>
<organism evidence="1 2">
    <name type="scientific">Neobacillus massiliamazoniensis</name>
    <dbReference type="NCBI Taxonomy" id="1499688"/>
    <lineage>
        <taxon>Bacteria</taxon>
        <taxon>Bacillati</taxon>
        <taxon>Bacillota</taxon>
        <taxon>Bacilli</taxon>
        <taxon>Bacillales</taxon>
        <taxon>Bacillaceae</taxon>
        <taxon>Neobacillus</taxon>
    </lineage>
</organism>
<dbReference type="AlphaFoldDB" id="A0A0U1NZF5"/>
<proteinExistence type="predicted"/>
<keyword evidence="2" id="KW-1185">Reference proteome</keyword>
<evidence type="ECO:0000313" key="2">
    <source>
        <dbReference type="Proteomes" id="UP000199087"/>
    </source>
</evidence>
<dbReference type="STRING" id="1499688.BN000_03353"/>
<sequence length="29" mass="3100">MVSSEAQTTAGAYRKLVDVLATKKDVVDC</sequence>
<accession>A0A0U1NZF5</accession>
<reference evidence="2" key="1">
    <citation type="submission" date="2015-05" db="EMBL/GenBank/DDBJ databases">
        <authorList>
            <person name="Urmite Genomes"/>
        </authorList>
    </citation>
    <scope>NUCLEOTIDE SEQUENCE [LARGE SCALE GENOMIC DNA]</scope>
    <source>
        <strain evidence="2">LF1</strain>
    </source>
</reference>
<name>A0A0U1NZF5_9BACI</name>